<comment type="catalytic activity">
    <reaction evidence="5 6">
        <text>N(6)-[(R)-lipoyl]-L-lysyl-[glycine-cleavage complex H protein] + glycine + H(+) = N(6)-[(R)-S(8)-aminomethyldihydrolipoyl]-L-lysyl-[glycine-cleavage complex H protein] + CO2</text>
        <dbReference type="Rhea" id="RHEA:24304"/>
        <dbReference type="Rhea" id="RHEA-COMP:10494"/>
        <dbReference type="Rhea" id="RHEA-COMP:10495"/>
        <dbReference type="ChEBI" id="CHEBI:15378"/>
        <dbReference type="ChEBI" id="CHEBI:16526"/>
        <dbReference type="ChEBI" id="CHEBI:57305"/>
        <dbReference type="ChEBI" id="CHEBI:83099"/>
        <dbReference type="ChEBI" id="CHEBI:83143"/>
        <dbReference type="EC" id="1.4.4.2"/>
    </reaction>
</comment>
<dbReference type="FunFam" id="3.40.640.10:FF:000224">
    <property type="entry name" value="Probable glycine dehydrogenase (decarboxylating) subunit 2"/>
    <property type="match status" value="1"/>
</dbReference>
<keyword evidence="3 6" id="KW-0663">Pyridoxal phosphate</keyword>
<dbReference type="Gene3D" id="3.90.1150.10">
    <property type="entry name" value="Aspartate Aminotransferase, domain 1"/>
    <property type="match status" value="1"/>
</dbReference>
<comment type="function">
    <text evidence="2 6">The glycine cleavage system catalyzes the degradation of glycine. The P protein binds the alpha-amino group of glycine through its pyridoxal phosphate cofactor; CO(2) is released and the remaining methylamine moiety is then transferred to the lipoamide cofactor of the H protein.</text>
</comment>
<dbReference type="GO" id="GO:0019464">
    <property type="term" value="P:glycine decarboxylation via glycine cleavage system"/>
    <property type="evidence" value="ECO:0007669"/>
    <property type="project" value="UniProtKB-UniRule"/>
</dbReference>
<dbReference type="Proteomes" id="UP000779900">
    <property type="component" value="Unassembled WGS sequence"/>
</dbReference>
<evidence type="ECO:0000259" key="9">
    <source>
        <dbReference type="Pfam" id="PF21478"/>
    </source>
</evidence>
<dbReference type="AlphaFoldDB" id="A0A937XGN0"/>
<dbReference type="EMBL" id="VGIR01000024">
    <property type="protein sequence ID" value="MBM3331283.1"/>
    <property type="molecule type" value="Genomic_DNA"/>
</dbReference>
<sequence length="498" mass="54411">MPEKTLFELSSPGRQAWSLPKLDVPPADAGEIARKSNELPELSEVDVARHYTRLSIMNHHVDKGFYPLGSCTMKYNPKVNELTSRLPGFGSVHPLEPETLTQGSLRLMYELGEMLKEVTGFDAVTLEPAAGAHGELTGIMMVRKYFEKRGEQRDVVLVPDSAHGTNPASVTLSGFKSVQIKSNAKGEIDPSELERACSTCVACLMVTNPNTLGIFEPEARRICDIMHNQGSLVYLDGANLNSYVGVHRPADAGFDVMHINLHKTFSTPHGGGGPGAGPVAVRKALEPFLPKPVVRKGSRVQGSRGPASEPEPPSPAAPEPLFYLDSDRPDSIGRVMGFHGQFAVLVRAYTYIRLLGAAGLRDAAESAVLNANYVRAGLEGVYDLPYRDRILHEVVFSGTNLREHGIKTLDVAKRLLDYGMHAPTIYFPMIVPEALMIEPTETESRESLDGFIAAMRQIAEEARTNPDVLLQAPVTTPVRRLDEARASRELDVNWGAQS</sequence>
<dbReference type="FunFam" id="3.90.1150.10:FF:000014">
    <property type="entry name" value="Probable glycine dehydrogenase (decarboxylating) subunit 2"/>
    <property type="match status" value="1"/>
</dbReference>
<feature type="domain" description="Glycine dehydrogenase C-terminal" evidence="9">
    <location>
        <begin position="363"/>
        <end position="463"/>
    </location>
</feature>
<dbReference type="InterPro" id="IPR015424">
    <property type="entry name" value="PyrdxlP-dep_Trfase"/>
</dbReference>
<evidence type="ECO:0000256" key="1">
    <source>
        <dbReference type="ARBA" id="ARBA00001933"/>
    </source>
</evidence>
<evidence type="ECO:0000259" key="8">
    <source>
        <dbReference type="Pfam" id="PF02347"/>
    </source>
</evidence>
<name>A0A937XGN0_UNCW3</name>
<evidence type="ECO:0000256" key="2">
    <source>
        <dbReference type="ARBA" id="ARBA00003788"/>
    </source>
</evidence>
<feature type="domain" description="Glycine cleavage system P-protein N-terminal" evidence="8">
    <location>
        <begin position="42"/>
        <end position="294"/>
    </location>
</feature>
<dbReference type="GO" id="GO:0004375">
    <property type="term" value="F:glycine dehydrogenase (decarboxylating) activity"/>
    <property type="evidence" value="ECO:0007669"/>
    <property type="project" value="UniProtKB-EC"/>
</dbReference>
<dbReference type="GO" id="GO:0005829">
    <property type="term" value="C:cytosol"/>
    <property type="evidence" value="ECO:0007669"/>
    <property type="project" value="TreeGrafter"/>
</dbReference>
<evidence type="ECO:0000313" key="11">
    <source>
        <dbReference type="Proteomes" id="UP000779900"/>
    </source>
</evidence>
<feature type="modified residue" description="N6-(pyridoxal phosphate)lysine" evidence="6">
    <location>
        <position position="263"/>
    </location>
</feature>
<accession>A0A937XGN0</accession>
<dbReference type="EC" id="1.4.4.2" evidence="6"/>
<dbReference type="Pfam" id="PF02347">
    <property type="entry name" value="GDC-P"/>
    <property type="match status" value="1"/>
</dbReference>
<gene>
    <name evidence="6" type="primary">gcvPB</name>
    <name evidence="10" type="ORF">FJY68_05435</name>
</gene>
<evidence type="ECO:0000256" key="4">
    <source>
        <dbReference type="ARBA" id="ARBA00023002"/>
    </source>
</evidence>
<protein>
    <recommendedName>
        <fullName evidence="6">Probable glycine dehydrogenase (decarboxylating) subunit 2</fullName>
        <ecNumber evidence="6">1.4.4.2</ecNumber>
    </recommendedName>
    <alternativeName>
        <fullName evidence="6">Glycine cleavage system P-protein subunit 2</fullName>
    </alternativeName>
    <alternativeName>
        <fullName evidence="6">Glycine decarboxylase subunit 2</fullName>
    </alternativeName>
    <alternativeName>
        <fullName evidence="6">Glycine dehydrogenase (aminomethyl-transferring) subunit 2</fullName>
    </alternativeName>
</protein>
<dbReference type="GO" id="GO:0030170">
    <property type="term" value="F:pyridoxal phosphate binding"/>
    <property type="evidence" value="ECO:0007669"/>
    <property type="project" value="TreeGrafter"/>
</dbReference>
<dbReference type="HAMAP" id="MF_00713">
    <property type="entry name" value="GcvPB"/>
    <property type="match status" value="1"/>
</dbReference>
<comment type="similarity">
    <text evidence="6">Belongs to the GcvP family. C-terminal subunit subfamily.</text>
</comment>
<comment type="subunit">
    <text evidence="6">The glycine cleavage system is composed of four proteins: P, T, L and H. In this organism, the P 'protein' is a heterodimer of two subunits.</text>
</comment>
<dbReference type="PANTHER" id="PTHR11773:SF1">
    <property type="entry name" value="GLYCINE DEHYDROGENASE (DECARBOXYLATING), MITOCHONDRIAL"/>
    <property type="match status" value="1"/>
</dbReference>
<comment type="cofactor">
    <cofactor evidence="1 6">
        <name>pyridoxal 5'-phosphate</name>
        <dbReference type="ChEBI" id="CHEBI:597326"/>
    </cofactor>
</comment>
<dbReference type="InterPro" id="IPR023012">
    <property type="entry name" value="GcvPB"/>
</dbReference>
<dbReference type="InterPro" id="IPR049315">
    <property type="entry name" value="GDC-P_N"/>
</dbReference>
<evidence type="ECO:0000256" key="7">
    <source>
        <dbReference type="SAM" id="MobiDB-lite"/>
    </source>
</evidence>
<evidence type="ECO:0000256" key="5">
    <source>
        <dbReference type="ARBA" id="ARBA00049026"/>
    </source>
</evidence>
<evidence type="ECO:0000256" key="6">
    <source>
        <dbReference type="HAMAP-Rule" id="MF_00713"/>
    </source>
</evidence>
<dbReference type="InterPro" id="IPR015421">
    <property type="entry name" value="PyrdxlP-dep_Trfase_major"/>
</dbReference>
<feature type="region of interest" description="Disordered" evidence="7">
    <location>
        <begin position="295"/>
        <end position="321"/>
    </location>
</feature>
<reference evidence="10" key="1">
    <citation type="submission" date="2019-03" db="EMBL/GenBank/DDBJ databases">
        <title>Lake Tanganyika Metagenome-Assembled Genomes (MAGs).</title>
        <authorList>
            <person name="Tran P."/>
        </authorList>
    </citation>
    <scope>NUCLEOTIDE SEQUENCE</scope>
    <source>
        <strain evidence="10">K_DeepCast_150m_m2_040</strain>
    </source>
</reference>
<dbReference type="InterPro" id="IPR049316">
    <property type="entry name" value="GDC-P_C"/>
</dbReference>
<dbReference type="InterPro" id="IPR020581">
    <property type="entry name" value="GDC_P"/>
</dbReference>
<dbReference type="Gene3D" id="6.20.440.10">
    <property type="match status" value="1"/>
</dbReference>
<evidence type="ECO:0000256" key="3">
    <source>
        <dbReference type="ARBA" id="ARBA00022898"/>
    </source>
</evidence>
<dbReference type="PANTHER" id="PTHR11773">
    <property type="entry name" value="GLYCINE DEHYDROGENASE, DECARBOXYLATING"/>
    <property type="match status" value="1"/>
</dbReference>
<dbReference type="Pfam" id="PF21478">
    <property type="entry name" value="GcvP2_C"/>
    <property type="match status" value="1"/>
</dbReference>
<dbReference type="Gene3D" id="3.40.640.10">
    <property type="entry name" value="Type I PLP-dependent aspartate aminotransferase-like (Major domain)"/>
    <property type="match status" value="1"/>
</dbReference>
<proteinExistence type="inferred from homology"/>
<comment type="caution">
    <text evidence="10">The sequence shown here is derived from an EMBL/GenBank/DDBJ whole genome shotgun (WGS) entry which is preliminary data.</text>
</comment>
<evidence type="ECO:0000313" key="10">
    <source>
        <dbReference type="EMBL" id="MBM3331283.1"/>
    </source>
</evidence>
<dbReference type="SUPFAM" id="SSF53383">
    <property type="entry name" value="PLP-dependent transferases"/>
    <property type="match status" value="1"/>
</dbReference>
<dbReference type="GO" id="GO:0005960">
    <property type="term" value="C:glycine cleavage complex"/>
    <property type="evidence" value="ECO:0007669"/>
    <property type="project" value="TreeGrafter"/>
</dbReference>
<dbReference type="NCBIfam" id="NF003346">
    <property type="entry name" value="PRK04366.1"/>
    <property type="match status" value="1"/>
</dbReference>
<keyword evidence="4 6" id="KW-0560">Oxidoreductase</keyword>
<feature type="compositionally biased region" description="Pro residues" evidence="7">
    <location>
        <begin position="309"/>
        <end position="318"/>
    </location>
</feature>
<organism evidence="10 11">
    <name type="scientific">candidate division WOR-3 bacterium</name>
    <dbReference type="NCBI Taxonomy" id="2052148"/>
    <lineage>
        <taxon>Bacteria</taxon>
        <taxon>Bacteria division WOR-3</taxon>
    </lineage>
</organism>
<dbReference type="InterPro" id="IPR015422">
    <property type="entry name" value="PyrdxlP-dep_Trfase_small"/>
</dbReference>
<dbReference type="GO" id="GO:0016594">
    <property type="term" value="F:glycine binding"/>
    <property type="evidence" value="ECO:0007669"/>
    <property type="project" value="TreeGrafter"/>
</dbReference>